<comment type="caution">
    <text evidence="1">The sequence shown here is derived from an EMBL/GenBank/DDBJ whole genome shotgun (WGS) entry which is preliminary data.</text>
</comment>
<evidence type="ECO:0000313" key="1">
    <source>
        <dbReference type="EMBL" id="KAA1069746.1"/>
    </source>
</evidence>
<evidence type="ECO:0000313" key="2">
    <source>
        <dbReference type="Proteomes" id="UP000324748"/>
    </source>
</evidence>
<proteinExistence type="predicted"/>
<accession>A0A5B0M097</accession>
<name>A0A5B0M097_PUCGR</name>
<dbReference type="AlphaFoldDB" id="A0A5B0M097"/>
<dbReference type="EMBL" id="VSWC01000183">
    <property type="protein sequence ID" value="KAA1069746.1"/>
    <property type="molecule type" value="Genomic_DNA"/>
</dbReference>
<dbReference type="Proteomes" id="UP000324748">
    <property type="component" value="Unassembled WGS sequence"/>
</dbReference>
<protein>
    <submittedName>
        <fullName evidence="1">Uncharacterized protein</fullName>
    </submittedName>
</protein>
<organism evidence="1 2">
    <name type="scientific">Puccinia graminis f. sp. tritici</name>
    <dbReference type="NCBI Taxonomy" id="56615"/>
    <lineage>
        <taxon>Eukaryota</taxon>
        <taxon>Fungi</taxon>
        <taxon>Dikarya</taxon>
        <taxon>Basidiomycota</taxon>
        <taxon>Pucciniomycotina</taxon>
        <taxon>Pucciniomycetes</taxon>
        <taxon>Pucciniales</taxon>
        <taxon>Pucciniaceae</taxon>
        <taxon>Puccinia</taxon>
    </lineage>
</organism>
<reference evidence="1 2" key="1">
    <citation type="submission" date="2019-05" db="EMBL/GenBank/DDBJ databases">
        <title>Emergence of the Ug99 lineage of the wheat stem rust pathogen through somatic hybridization.</title>
        <authorList>
            <person name="Li F."/>
            <person name="Upadhyaya N.M."/>
            <person name="Sperschneider J."/>
            <person name="Matny O."/>
            <person name="Nguyen-Phuc H."/>
            <person name="Mago R."/>
            <person name="Raley C."/>
            <person name="Miller M.E."/>
            <person name="Silverstein K.A.T."/>
            <person name="Henningsen E."/>
            <person name="Hirsch C.D."/>
            <person name="Visser B."/>
            <person name="Pretorius Z.A."/>
            <person name="Steffenson B.J."/>
            <person name="Schwessinger B."/>
            <person name="Dodds P.N."/>
            <person name="Figueroa M."/>
        </authorList>
    </citation>
    <scope>NUCLEOTIDE SEQUENCE [LARGE SCALE GENOMIC DNA]</scope>
    <source>
        <strain evidence="1">21-0</strain>
    </source>
</reference>
<keyword evidence="2" id="KW-1185">Reference proteome</keyword>
<sequence>MVDVEFSSNTPLLPKRGRSVKLAPGCPPAPSEGFSGIRLDSATLLGCTGPCPSYQSAASLHIPSAGAEC</sequence>
<gene>
    <name evidence="1" type="ORF">PGT21_032576</name>
</gene>